<dbReference type="AlphaFoldDB" id="A0A6A5SHX1"/>
<evidence type="ECO:0000313" key="2">
    <source>
        <dbReference type="Proteomes" id="UP000800038"/>
    </source>
</evidence>
<sequence>MSAFQAITTRHRVLQVATVVFNEDRHKNSGHTTLVTKSIEPATLSTSRLVYAEAQPFLQGEMTRLRAEPTRNITDIYSLSSIASLTMK</sequence>
<keyword evidence="2" id="KW-1185">Reference proteome</keyword>
<protein>
    <submittedName>
        <fullName evidence="1">Uncharacterized protein</fullName>
    </submittedName>
</protein>
<accession>A0A6A5SHX1</accession>
<evidence type="ECO:0000313" key="1">
    <source>
        <dbReference type="EMBL" id="KAF1939284.1"/>
    </source>
</evidence>
<proteinExistence type="predicted"/>
<dbReference type="EMBL" id="ML976084">
    <property type="protein sequence ID" value="KAF1939284.1"/>
    <property type="molecule type" value="Genomic_DNA"/>
</dbReference>
<gene>
    <name evidence="1" type="ORF">EJ02DRAFT_258550</name>
</gene>
<reference evidence="1" key="1">
    <citation type="journal article" date="2020" name="Stud. Mycol.">
        <title>101 Dothideomycetes genomes: a test case for predicting lifestyles and emergence of pathogens.</title>
        <authorList>
            <person name="Haridas S."/>
            <person name="Albert R."/>
            <person name="Binder M."/>
            <person name="Bloem J."/>
            <person name="Labutti K."/>
            <person name="Salamov A."/>
            <person name="Andreopoulos B."/>
            <person name="Baker S."/>
            <person name="Barry K."/>
            <person name="Bills G."/>
            <person name="Bluhm B."/>
            <person name="Cannon C."/>
            <person name="Castanera R."/>
            <person name="Culley D."/>
            <person name="Daum C."/>
            <person name="Ezra D."/>
            <person name="Gonzalez J."/>
            <person name="Henrissat B."/>
            <person name="Kuo A."/>
            <person name="Liang C."/>
            <person name="Lipzen A."/>
            <person name="Lutzoni F."/>
            <person name="Magnuson J."/>
            <person name="Mondo S."/>
            <person name="Nolan M."/>
            <person name="Ohm R."/>
            <person name="Pangilinan J."/>
            <person name="Park H.-J."/>
            <person name="Ramirez L."/>
            <person name="Alfaro M."/>
            <person name="Sun H."/>
            <person name="Tritt A."/>
            <person name="Yoshinaga Y."/>
            <person name="Zwiers L.-H."/>
            <person name="Turgeon B."/>
            <person name="Goodwin S."/>
            <person name="Spatafora J."/>
            <person name="Crous P."/>
            <person name="Grigoriev I."/>
        </authorList>
    </citation>
    <scope>NUCLEOTIDE SEQUENCE</scope>
    <source>
        <strain evidence="1">CBS 161.51</strain>
    </source>
</reference>
<dbReference type="Proteomes" id="UP000800038">
    <property type="component" value="Unassembled WGS sequence"/>
</dbReference>
<organism evidence="1 2">
    <name type="scientific">Clathrospora elynae</name>
    <dbReference type="NCBI Taxonomy" id="706981"/>
    <lineage>
        <taxon>Eukaryota</taxon>
        <taxon>Fungi</taxon>
        <taxon>Dikarya</taxon>
        <taxon>Ascomycota</taxon>
        <taxon>Pezizomycotina</taxon>
        <taxon>Dothideomycetes</taxon>
        <taxon>Pleosporomycetidae</taxon>
        <taxon>Pleosporales</taxon>
        <taxon>Diademaceae</taxon>
        <taxon>Clathrospora</taxon>
    </lineage>
</organism>
<name>A0A6A5SHX1_9PLEO</name>